<dbReference type="RefSeq" id="WP_015746261.1">
    <property type="nucleotide sequence ID" value="NC_013235.1"/>
</dbReference>
<organism evidence="1 2">
    <name type="scientific">Nakamurella multipartita (strain ATCC 700099 / DSM 44233 / CIP 104796 / JCM 9543 / NBRC 105858 / Y-104)</name>
    <name type="common">Microsphaera multipartita</name>
    <dbReference type="NCBI Taxonomy" id="479431"/>
    <lineage>
        <taxon>Bacteria</taxon>
        <taxon>Bacillati</taxon>
        <taxon>Actinomycetota</taxon>
        <taxon>Actinomycetes</taxon>
        <taxon>Nakamurellales</taxon>
        <taxon>Nakamurellaceae</taxon>
        <taxon>Nakamurella</taxon>
    </lineage>
</organism>
<name>C8XAI2_NAKMY</name>
<dbReference type="AlphaFoldDB" id="C8XAI2"/>
<dbReference type="InParanoid" id="C8XAI2"/>
<proteinExistence type="predicted"/>
<dbReference type="HOGENOM" id="CLU_112000_0_0_11"/>
<gene>
    <name evidence="1" type="ordered locus">Namu_0937</name>
</gene>
<dbReference type="Proteomes" id="UP000002218">
    <property type="component" value="Chromosome"/>
</dbReference>
<sequence>MFIAGTERWKVVLVEPEALRIALYVRDAAGLTPHTDPEIPPLDPSWQWQPVWSRRPVEPAEPRGLRLLTRREVDPAVAAHQWARWWEHLLDAGSAAIDDLRPPHFPALLHVPDLRALVERHYHQACIWSDSLGGDPRIRHAHAAPGPGLNALIAELPTLLGRPPHDFSIRVSVIGVQSKQAWVLRPDHFLLTRRLTFDLENSLDWLRRRILAVA</sequence>
<dbReference type="KEGG" id="nml:Namu_0937"/>
<evidence type="ECO:0000313" key="1">
    <source>
        <dbReference type="EMBL" id="ACV77347.1"/>
    </source>
</evidence>
<reference evidence="2" key="1">
    <citation type="submission" date="2009-09" db="EMBL/GenBank/DDBJ databases">
        <title>The complete genome of Nakamurella multipartita DSM 44233.</title>
        <authorList>
            <consortium name="US DOE Joint Genome Institute (JGI-PGF)"/>
            <person name="Lucas S."/>
            <person name="Copeland A."/>
            <person name="Lapidus A."/>
            <person name="Glavina del Rio T."/>
            <person name="Dalin E."/>
            <person name="Tice H."/>
            <person name="Bruce D."/>
            <person name="Goodwin L."/>
            <person name="Pitluck S."/>
            <person name="Kyrpides N."/>
            <person name="Mavromatis K."/>
            <person name="Ivanova N."/>
            <person name="Ovchinnikova G."/>
            <person name="Sims D."/>
            <person name="Meincke L."/>
            <person name="Brettin T."/>
            <person name="Detter J.C."/>
            <person name="Han C."/>
            <person name="Larimer F."/>
            <person name="Land M."/>
            <person name="Hauser L."/>
            <person name="Markowitz V."/>
            <person name="Cheng J.-F."/>
            <person name="Hugenholtz P."/>
            <person name="Woyke T."/>
            <person name="Wu D."/>
            <person name="Klenk H.-P."/>
            <person name="Eisen J.A."/>
        </authorList>
    </citation>
    <scope>NUCLEOTIDE SEQUENCE [LARGE SCALE GENOMIC DNA]</scope>
    <source>
        <strain evidence="2">ATCC 700099 / DSM 44233 / CIP 104796 / JCM 9543 / NBRC 105858 / Y-104</strain>
    </source>
</reference>
<evidence type="ECO:0000313" key="2">
    <source>
        <dbReference type="Proteomes" id="UP000002218"/>
    </source>
</evidence>
<dbReference type="STRING" id="479431.Namu_0937"/>
<protein>
    <submittedName>
        <fullName evidence="1">Uncharacterized protein</fullName>
    </submittedName>
</protein>
<dbReference type="eggNOG" id="ENOG5033CZB">
    <property type="taxonomic scope" value="Bacteria"/>
</dbReference>
<dbReference type="EMBL" id="CP001737">
    <property type="protein sequence ID" value="ACV77347.1"/>
    <property type="molecule type" value="Genomic_DNA"/>
</dbReference>
<dbReference type="OrthoDB" id="4160186at2"/>
<accession>C8XAI2</accession>
<keyword evidence="2" id="KW-1185">Reference proteome</keyword>
<reference evidence="1 2" key="2">
    <citation type="journal article" date="2010" name="Stand. Genomic Sci.">
        <title>Complete genome sequence of Nakamurella multipartita type strain (Y-104).</title>
        <authorList>
            <person name="Tice H."/>
            <person name="Mayilraj S."/>
            <person name="Sims D."/>
            <person name="Lapidus A."/>
            <person name="Nolan M."/>
            <person name="Lucas S."/>
            <person name="Glavina Del Rio T."/>
            <person name="Copeland A."/>
            <person name="Cheng J.F."/>
            <person name="Meincke L."/>
            <person name="Bruce D."/>
            <person name="Goodwin L."/>
            <person name="Pitluck S."/>
            <person name="Ivanova N."/>
            <person name="Mavromatis K."/>
            <person name="Ovchinnikova G."/>
            <person name="Pati A."/>
            <person name="Chen A."/>
            <person name="Palaniappan K."/>
            <person name="Land M."/>
            <person name="Hauser L."/>
            <person name="Chang Y.J."/>
            <person name="Jeffries C.D."/>
            <person name="Detter J.C."/>
            <person name="Brettin T."/>
            <person name="Rohde M."/>
            <person name="Goker M."/>
            <person name="Bristow J."/>
            <person name="Eisen J.A."/>
            <person name="Markowitz V."/>
            <person name="Hugenholtz P."/>
            <person name="Kyrpides N.C."/>
            <person name="Klenk H.P."/>
            <person name="Chen F."/>
        </authorList>
    </citation>
    <scope>NUCLEOTIDE SEQUENCE [LARGE SCALE GENOMIC DNA]</scope>
    <source>
        <strain evidence="2">ATCC 700099 / DSM 44233 / CIP 104796 / JCM 9543 / NBRC 105858 / Y-104</strain>
    </source>
</reference>